<sequence length="122" mass="13489">MSGDRLPSSDPSAERKPAALLELNGGPIRGRGSDRAGLPPPGYLTVSETSLQAGLHFPPPAELVEILKRCGVSLSQFSYRAIDMQGSMTFRSKWLDMRTRDPAKCWSSAFFFMKNDWGLLEK</sequence>
<keyword evidence="3" id="KW-1185">Reference proteome</keyword>
<organism evidence="2 3">
    <name type="scientific">Dendrobium chrysotoxum</name>
    <name type="common">Orchid</name>
    <dbReference type="NCBI Taxonomy" id="161865"/>
    <lineage>
        <taxon>Eukaryota</taxon>
        <taxon>Viridiplantae</taxon>
        <taxon>Streptophyta</taxon>
        <taxon>Embryophyta</taxon>
        <taxon>Tracheophyta</taxon>
        <taxon>Spermatophyta</taxon>
        <taxon>Magnoliopsida</taxon>
        <taxon>Liliopsida</taxon>
        <taxon>Asparagales</taxon>
        <taxon>Orchidaceae</taxon>
        <taxon>Epidendroideae</taxon>
        <taxon>Malaxideae</taxon>
        <taxon>Dendrobiinae</taxon>
        <taxon>Dendrobium</taxon>
    </lineage>
</organism>
<accession>A0AAV7HK31</accession>
<protein>
    <submittedName>
        <fullName evidence="2">Uncharacterized protein</fullName>
    </submittedName>
</protein>
<reference evidence="2 3" key="1">
    <citation type="journal article" date="2021" name="Hortic Res">
        <title>Chromosome-scale assembly of the Dendrobium chrysotoxum genome enhances the understanding of orchid evolution.</title>
        <authorList>
            <person name="Zhang Y."/>
            <person name="Zhang G.Q."/>
            <person name="Zhang D."/>
            <person name="Liu X.D."/>
            <person name="Xu X.Y."/>
            <person name="Sun W.H."/>
            <person name="Yu X."/>
            <person name="Zhu X."/>
            <person name="Wang Z.W."/>
            <person name="Zhao X."/>
            <person name="Zhong W.Y."/>
            <person name="Chen H."/>
            <person name="Yin W.L."/>
            <person name="Huang T."/>
            <person name="Niu S.C."/>
            <person name="Liu Z.J."/>
        </authorList>
    </citation>
    <scope>NUCLEOTIDE SEQUENCE [LARGE SCALE GENOMIC DNA]</scope>
    <source>
        <strain evidence="2">Lindl</strain>
    </source>
</reference>
<dbReference type="EMBL" id="JAGFBR010000004">
    <property type="protein sequence ID" value="KAH0468212.1"/>
    <property type="molecule type" value="Genomic_DNA"/>
</dbReference>
<comment type="caution">
    <text evidence="2">The sequence shown here is derived from an EMBL/GenBank/DDBJ whole genome shotgun (WGS) entry which is preliminary data.</text>
</comment>
<feature type="region of interest" description="Disordered" evidence="1">
    <location>
        <begin position="1"/>
        <end position="42"/>
    </location>
</feature>
<evidence type="ECO:0000313" key="3">
    <source>
        <dbReference type="Proteomes" id="UP000775213"/>
    </source>
</evidence>
<evidence type="ECO:0000256" key="1">
    <source>
        <dbReference type="SAM" id="MobiDB-lite"/>
    </source>
</evidence>
<evidence type="ECO:0000313" key="2">
    <source>
        <dbReference type="EMBL" id="KAH0468212.1"/>
    </source>
</evidence>
<name>A0AAV7HK31_DENCH</name>
<dbReference type="AlphaFoldDB" id="A0AAV7HK31"/>
<proteinExistence type="predicted"/>
<gene>
    <name evidence="2" type="ORF">IEQ34_003245</name>
</gene>
<dbReference type="Proteomes" id="UP000775213">
    <property type="component" value="Unassembled WGS sequence"/>
</dbReference>